<sequence>MRLIRWRRVGGGLGGVRVIGDSALPLPSLSFGSMTKKRTGERAADRLKSGLRLRSCFLGRFVPAAATHKHFWEWRNIERK</sequence>
<accession>A0A9Q1FT22</accession>
<protein>
    <submittedName>
        <fullName evidence="1">Uncharacterized protein</fullName>
    </submittedName>
</protein>
<dbReference type="AlphaFoldDB" id="A0A9Q1FT22"/>
<dbReference type="Proteomes" id="UP001152622">
    <property type="component" value="Chromosome 4"/>
</dbReference>
<reference evidence="1" key="1">
    <citation type="journal article" date="2023" name="Science">
        <title>Genome structures resolve the early diversification of teleost fishes.</title>
        <authorList>
            <person name="Parey E."/>
            <person name="Louis A."/>
            <person name="Montfort J."/>
            <person name="Bouchez O."/>
            <person name="Roques C."/>
            <person name="Iampietro C."/>
            <person name="Lluch J."/>
            <person name="Castinel A."/>
            <person name="Donnadieu C."/>
            <person name="Desvignes T."/>
            <person name="Floi Bucao C."/>
            <person name="Jouanno E."/>
            <person name="Wen M."/>
            <person name="Mejri S."/>
            <person name="Dirks R."/>
            <person name="Jansen H."/>
            <person name="Henkel C."/>
            <person name="Chen W.J."/>
            <person name="Zahm M."/>
            <person name="Cabau C."/>
            <person name="Klopp C."/>
            <person name="Thompson A.W."/>
            <person name="Robinson-Rechavi M."/>
            <person name="Braasch I."/>
            <person name="Lecointre G."/>
            <person name="Bobe J."/>
            <person name="Postlethwait J.H."/>
            <person name="Berthelot C."/>
            <person name="Roest Crollius H."/>
            <person name="Guiguen Y."/>
        </authorList>
    </citation>
    <scope>NUCLEOTIDE SEQUENCE</scope>
    <source>
        <strain evidence="1">WJC10195</strain>
    </source>
</reference>
<evidence type="ECO:0000313" key="2">
    <source>
        <dbReference type="Proteomes" id="UP001152622"/>
    </source>
</evidence>
<name>A0A9Q1FT22_SYNKA</name>
<gene>
    <name evidence="1" type="ORF">SKAU_G00142900</name>
</gene>
<evidence type="ECO:0000313" key="1">
    <source>
        <dbReference type="EMBL" id="KAJ8365459.1"/>
    </source>
</evidence>
<comment type="caution">
    <text evidence="1">The sequence shown here is derived from an EMBL/GenBank/DDBJ whole genome shotgun (WGS) entry which is preliminary data.</text>
</comment>
<organism evidence="1 2">
    <name type="scientific">Synaphobranchus kaupii</name>
    <name type="common">Kaup's arrowtooth eel</name>
    <dbReference type="NCBI Taxonomy" id="118154"/>
    <lineage>
        <taxon>Eukaryota</taxon>
        <taxon>Metazoa</taxon>
        <taxon>Chordata</taxon>
        <taxon>Craniata</taxon>
        <taxon>Vertebrata</taxon>
        <taxon>Euteleostomi</taxon>
        <taxon>Actinopterygii</taxon>
        <taxon>Neopterygii</taxon>
        <taxon>Teleostei</taxon>
        <taxon>Anguilliformes</taxon>
        <taxon>Synaphobranchidae</taxon>
        <taxon>Synaphobranchus</taxon>
    </lineage>
</organism>
<dbReference type="EMBL" id="JAINUF010000004">
    <property type="protein sequence ID" value="KAJ8365459.1"/>
    <property type="molecule type" value="Genomic_DNA"/>
</dbReference>
<proteinExistence type="predicted"/>
<keyword evidence="2" id="KW-1185">Reference proteome</keyword>